<dbReference type="Proteomes" id="UP000214646">
    <property type="component" value="Unassembled WGS sequence"/>
</dbReference>
<name>A0A225DNE0_9BACT</name>
<organism evidence="1 2">
    <name type="scientific">Fimbriiglobus ruber</name>
    <dbReference type="NCBI Taxonomy" id="1908690"/>
    <lineage>
        <taxon>Bacteria</taxon>
        <taxon>Pseudomonadati</taxon>
        <taxon>Planctomycetota</taxon>
        <taxon>Planctomycetia</taxon>
        <taxon>Gemmatales</taxon>
        <taxon>Gemmataceae</taxon>
        <taxon>Fimbriiglobus</taxon>
    </lineage>
</organism>
<evidence type="ECO:0000313" key="2">
    <source>
        <dbReference type="Proteomes" id="UP000214646"/>
    </source>
</evidence>
<dbReference type="EMBL" id="NIDE01000014">
    <property type="protein sequence ID" value="OWK37697.1"/>
    <property type="molecule type" value="Genomic_DNA"/>
</dbReference>
<dbReference type="RefSeq" id="WP_088257562.1">
    <property type="nucleotide sequence ID" value="NZ_NIDE01000014.1"/>
</dbReference>
<evidence type="ECO:0000313" key="1">
    <source>
        <dbReference type="EMBL" id="OWK37697.1"/>
    </source>
</evidence>
<accession>A0A225DNE0</accession>
<proteinExistence type="predicted"/>
<comment type="caution">
    <text evidence="1">The sequence shown here is derived from an EMBL/GenBank/DDBJ whole genome shotgun (WGS) entry which is preliminary data.</text>
</comment>
<protein>
    <submittedName>
        <fullName evidence="1">Uncharacterized protein</fullName>
    </submittedName>
</protein>
<dbReference type="AlphaFoldDB" id="A0A225DNE0"/>
<sequence length="157" mass="17169">MSNSTVDYAELLREAIKQARANAPRAVHDLLRCASQANEAVAGVTGGAAVLELAPINQGENAEPTYQLQLRKVDSEAPPSDLGVYSVSAAGYPIRRWYSRNAWEVDPEKSVQEFLTVMALENHFKWMVSTPDSRLVLLVTFFQQNGSAPPKPANGRA</sequence>
<gene>
    <name evidence="1" type="ORF">FRUB_06817</name>
</gene>
<keyword evidence="2" id="KW-1185">Reference proteome</keyword>
<reference evidence="2" key="1">
    <citation type="submission" date="2017-06" db="EMBL/GenBank/DDBJ databases">
        <title>Genome analysis of Fimbriiglobus ruber SP5, the first member of the order Planctomycetales with confirmed chitinolytic capability.</title>
        <authorList>
            <person name="Ravin N.V."/>
            <person name="Rakitin A.L."/>
            <person name="Ivanova A.A."/>
            <person name="Beletsky A.V."/>
            <person name="Kulichevskaya I.S."/>
            <person name="Mardanov A.V."/>
            <person name="Dedysh S.N."/>
        </authorList>
    </citation>
    <scope>NUCLEOTIDE SEQUENCE [LARGE SCALE GENOMIC DNA]</scope>
    <source>
        <strain evidence="2">SP5</strain>
    </source>
</reference>